<dbReference type="Gene3D" id="3.30.420.40">
    <property type="match status" value="1"/>
</dbReference>
<dbReference type="CDD" id="cd24008">
    <property type="entry name" value="ASKHA_NBD_GLK"/>
    <property type="match status" value="1"/>
</dbReference>
<sequence>MPRRSNAPLPYPRLVGMVDGSSAHFALATAPAAALQPLDSLRCHAHPTLEEALRACLSRLDGPRPTVAALGLATAVTGDRVRMTNHGWAFSTRELRRALGLDELLVINDFSALALALPLLPADAARPVGGGVGVPGAAVALIGPGPGLGVSGLLPSLDGRQPVPLGGEGGHASLCAQDADEAAVLALLQRRFGHVSAERALSAPGLLNLALAVAQLRGEPCRVDAPEAVLQAGLAGTDAVCEQALQLFASLLGSTAGNLALTLGARGGVYLSGPIVARLGRWLDRSLFRERFEGKGRLRAYLHAIPTWALTPDPMPGLLGAARALSLLSPGSPLTTAGAARRGPRGLRRSGAAALPSGQPDA</sequence>
<evidence type="ECO:0000256" key="4">
    <source>
        <dbReference type="SAM" id="MobiDB-lite"/>
    </source>
</evidence>
<dbReference type="PANTHER" id="PTHR47690">
    <property type="entry name" value="GLUCOKINASE"/>
    <property type="match status" value="1"/>
</dbReference>
<dbReference type="InterPro" id="IPR050201">
    <property type="entry name" value="Bacterial_glucokinase"/>
</dbReference>
<accession>A0ABU9CK71</accession>
<reference evidence="5 6" key="1">
    <citation type="submission" date="2024-04" db="EMBL/GenBank/DDBJ databases">
        <title>Novel species of the genus Ideonella isolated from streams.</title>
        <authorList>
            <person name="Lu H."/>
        </authorList>
    </citation>
    <scope>NUCLEOTIDE SEQUENCE [LARGE SCALE GENOMIC DNA]</scope>
    <source>
        <strain evidence="5 6">DXS22W</strain>
    </source>
</reference>
<keyword evidence="2" id="KW-0418">Kinase</keyword>
<dbReference type="EC" id="2.7.1.2" evidence="5"/>
<protein>
    <submittedName>
        <fullName evidence="5">Glucokinase</fullName>
        <ecNumber evidence="5">2.7.1.2</ecNumber>
    </submittedName>
</protein>
<feature type="region of interest" description="Disordered" evidence="4">
    <location>
        <begin position="335"/>
        <end position="362"/>
    </location>
</feature>
<dbReference type="Proteomes" id="UP001365405">
    <property type="component" value="Unassembled WGS sequence"/>
</dbReference>
<dbReference type="Pfam" id="PF02685">
    <property type="entry name" value="Glucokinase"/>
    <property type="match status" value="1"/>
</dbReference>
<evidence type="ECO:0000256" key="3">
    <source>
        <dbReference type="RuleBase" id="RU004046"/>
    </source>
</evidence>
<dbReference type="NCBIfam" id="TIGR00749">
    <property type="entry name" value="glk"/>
    <property type="match status" value="1"/>
</dbReference>
<dbReference type="EMBL" id="JBBUTH010000009">
    <property type="protein sequence ID" value="MEK8052240.1"/>
    <property type="molecule type" value="Genomic_DNA"/>
</dbReference>
<dbReference type="InterPro" id="IPR003836">
    <property type="entry name" value="Glucokinase"/>
</dbReference>
<proteinExistence type="inferred from homology"/>
<dbReference type="InterPro" id="IPR043129">
    <property type="entry name" value="ATPase_NBD"/>
</dbReference>
<dbReference type="Gene3D" id="3.40.367.20">
    <property type="match status" value="1"/>
</dbReference>
<evidence type="ECO:0000313" key="6">
    <source>
        <dbReference type="Proteomes" id="UP001365405"/>
    </source>
</evidence>
<dbReference type="GO" id="GO:0004340">
    <property type="term" value="F:glucokinase activity"/>
    <property type="evidence" value="ECO:0007669"/>
    <property type="project" value="UniProtKB-EC"/>
</dbReference>
<gene>
    <name evidence="5" type="primary">glk</name>
    <name evidence="5" type="ORF">AACH10_18460</name>
</gene>
<dbReference type="RefSeq" id="WP_341411957.1">
    <property type="nucleotide sequence ID" value="NZ_JBBUTH010000009.1"/>
</dbReference>
<comment type="similarity">
    <text evidence="3">Belongs to the bacterial glucokinase family.</text>
</comment>
<evidence type="ECO:0000256" key="2">
    <source>
        <dbReference type="ARBA" id="ARBA00022777"/>
    </source>
</evidence>
<name>A0ABU9CK71_9BURK</name>
<dbReference type="PANTHER" id="PTHR47690:SF1">
    <property type="entry name" value="GLUCOKINASE"/>
    <property type="match status" value="1"/>
</dbReference>
<keyword evidence="1 5" id="KW-0808">Transferase</keyword>
<keyword evidence="6" id="KW-1185">Reference proteome</keyword>
<dbReference type="SUPFAM" id="SSF53067">
    <property type="entry name" value="Actin-like ATPase domain"/>
    <property type="match status" value="1"/>
</dbReference>
<evidence type="ECO:0000256" key="1">
    <source>
        <dbReference type="ARBA" id="ARBA00022679"/>
    </source>
</evidence>
<evidence type="ECO:0000313" key="5">
    <source>
        <dbReference type="EMBL" id="MEK8052240.1"/>
    </source>
</evidence>
<comment type="caution">
    <text evidence="5">The sequence shown here is derived from an EMBL/GenBank/DDBJ whole genome shotgun (WGS) entry which is preliminary data.</text>
</comment>
<organism evidence="5 6">
    <name type="scientific">Pseudaquabacterium inlustre</name>
    <dbReference type="NCBI Taxonomy" id="2984192"/>
    <lineage>
        <taxon>Bacteria</taxon>
        <taxon>Pseudomonadati</taxon>
        <taxon>Pseudomonadota</taxon>
        <taxon>Betaproteobacteria</taxon>
        <taxon>Burkholderiales</taxon>
        <taxon>Sphaerotilaceae</taxon>
        <taxon>Pseudaquabacterium</taxon>
    </lineage>
</organism>